<dbReference type="Proteomes" id="UP000507962">
    <property type="component" value="Unassembled WGS sequence"/>
</dbReference>
<keyword evidence="3" id="KW-1185">Reference proteome</keyword>
<evidence type="ECO:0000313" key="3">
    <source>
        <dbReference type="Proteomes" id="UP000507962"/>
    </source>
</evidence>
<evidence type="ECO:0000313" key="2">
    <source>
        <dbReference type="EMBL" id="VFQ44378.1"/>
    </source>
</evidence>
<dbReference type="RefSeq" id="WP_281374469.1">
    <property type="nucleotide sequence ID" value="NZ_CAADHO010000003.1"/>
</dbReference>
<name>A0A4V6ILA1_9BACT</name>
<dbReference type="PANTHER" id="PTHR39327">
    <property type="match status" value="1"/>
</dbReference>
<dbReference type="Gene3D" id="3.10.620.30">
    <property type="match status" value="1"/>
</dbReference>
<sequence length="184" mass="20944">MNIPFTKRGRVWLGIVCLFSACTSLPPASAPIVTGGKAHAPKAWITFLRHPWPKLSPEQRWADLVATHLDVRGRFQWVDDKVQYGGDYWTIMHSSFPYRGDCEDFALTCDAILARKGWPPADRRLAVVKTETGGIHAVLVARIAGGDYVLDNRQRWPMPWKTLPYTWNIIQEKSGGRWRHVKPP</sequence>
<reference evidence="2 3" key="1">
    <citation type="submission" date="2019-03" db="EMBL/GenBank/DDBJ databases">
        <authorList>
            <person name="Nijsse B."/>
        </authorList>
    </citation>
    <scope>NUCLEOTIDE SEQUENCE [LARGE SCALE GENOMIC DNA]</scope>
    <source>
        <strain evidence="2">Desulfoluna butyratoxydans MSL71</strain>
    </source>
</reference>
<dbReference type="PROSITE" id="PS51257">
    <property type="entry name" value="PROKAR_LIPOPROTEIN"/>
    <property type="match status" value="1"/>
</dbReference>
<feature type="chain" id="PRO_5020719360" evidence="1">
    <location>
        <begin position="31"/>
        <end position="184"/>
    </location>
</feature>
<proteinExistence type="predicted"/>
<dbReference type="PANTHER" id="PTHR39327:SF1">
    <property type="entry name" value="BLR5470 PROTEIN"/>
    <property type="match status" value="1"/>
</dbReference>
<accession>A0A4V6ILA1</accession>
<feature type="signal peptide" evidence="1">
    <location>
        <begin position="1"/>
        <end position="30"/>
    </location>
</feature>
<dbReference type="EMBL" id="CAADHO010000003">
    <property type="protein sequence ID" value="VFQ44378.1"/>
    <property type="molecule type" value="Genomic_DNA"/>
</dbReference>
<gene>
    <name evidence="2" type="ORF">MSL71_20270</name>
</gene>
<dbReference type="InterPro" id="IPR010319">
    <property type="entry name" value="Transglutaminase-like_Cys_pept"/>
</dbReference>
<protein>
    <submittedName>
        <fullName evidence="2">Transglutaminase-like cysteine peptidase predicted</fullName>
    </submittedName>
</protein>
<keyword evidence="1" id="KW-0732">Signal</keyword>
<organism evidence="2 3">
    <name type="scientific">Desulfoluna butyratoxydans</name>
    <dbReference type="NCBI Taxonomy" id="231438"/>
    <lineage>
        <taxon>Bacteria</taxon>
        <taxon>Pseudomonadati</taxon>
        <taxon>Thermodesulfobacteriota</taxon>
        <taxon>Desulfobacteria</taxon>
        <taxon>Desulfobacterales</taxon>
        <taxon>Desulfolunaceae</taxon>
        <taxon>Desulfoluna</taxon>
    </lineage>
</organism>
<dbReference type="Pfam" id="PF06035">
    <property type="entry name" value="Peptidase_C93"/>
    <property type="match status" value="1"/>
</dbReference>
<evidence type="ECO:0000256" key="1">
    <source>
        <dbReference type="SAM" id="SignalP"/>
    </source>
</evidence>
<dbReference type="AlphaFoldDB" id="A0A4V6ILA1"/>